<accession>A0A507DIE2</accession>
<evidence type="ECO:0000313" key="11">
    <source>
        <dbReference type="EMBL" id="TPX51432.1"/>
    </source>
</evidence>
<dbReference type="GO" id="GO:0032259">
    <property type="term" value="P:methylation"/>
    <property type="evidence" value="ECO:0007669"/>
    <property type="project" value="UniProtKB-KW"/>
</dbReference>
<evidence type="ECO:0000256" key="5">
    <source>
        <dbReference type="ARBA" id="ARBA00022603"/>
    </source>
</evidence>
<gene>
    <name evidence="11" type="ORF">SeMB42_g01914</name>
</gene>
<name>A0A507DIE2_9FUNG</name>
<dbReference type="GO" id="GO:0009966">
    <property type="term" value="P:regulation of signal transduction"/>
    <property type="evidence" value="ECO:0007669"/>
    <property type="project" value="UniProtKB-ARBA"/>
</dbReference>
<dbReference type="VEuPathDB" id="FungiDB:SeMB42_g01914"/>
<comment type="function">
    <text evidence="8">Methylates the carboxyl group of the C-terminal leucine residue of protein phosphatase 2A catalytic subunits to form alpha-leucine ester residues.</text>
</comment>
<feature type="binding site" evidence="9">
    <location>
        <position position="188"/>
    </location>
    <ligand>
        <name>S-adenosyl-L-methionine</name>
        <dbReference type="ChEBI" id="CHEBI:59789"/>
    </ligand>
</feature>
<evidence type="ECO:0000256" key="1">
    <source>
        <dbReference type="ARBA" id="ARBA00000724"/>
    </source>
</evidence>
<dbReference type="SUPFAM" id="SSF53335">
    <property type="entry name" value="S-adenosyl-L-methionine-dependent methyltransferases"/>
    <property type="match status" value="1"/>
</dbReference>
<dbReference type="STRING" id="286115.A0A507DIE2"/>
<comment type="similarity">
    <text evidence="2 8">Belongs to the methyltransferase superfamily. LCMT family.</text>
</comment>
<proteinExistence type="inferred from homology"/>
<evidence type="ECO:0000256" key="10">
    <source>
        <dbReference type="SAM" id="MobiDB-lite"/>
    </source>
</evidence>
<reference evidence="11 12" key="1">
    <citation type="journal article" date="2019" name="Sci. Rep.">
        <title>Comparative genomics of chytrid fungi reveal insights into the obligate biotrophic and pathogenic lifestyle of Synchytrium endobioticum.</title>
        <authorList>
            <person name="van de Vossenberg B.T.L.H."/>
            <person name="Warris S."/>
            <person name="Nguyen H.D.T."/>
            <person name="van Gent-Pelzer M.P.E."/>
            <person name="Joly D.L."/>
            <person name="van de Geest H.C."/>
            <person name="Bonants P.J.M."/>
            <person name="Smith D.S."/>
            <person name="Levesque C.A."/>
            <person name="van der Lee T.A.J."/>
        </authorList>
    </citation>
    <scope>NUCLEOTIDE SEQUENCE [LARGE SCALE GENOMIC DNA]</scope>
    <source>
        <strain evidence="11 12">MB42</strain>
    </source>
</reference>
<evidence type="ECO:0000256" key="6">
    <source>
        <dbReference type="ARBA" id="ARBA00022679"/>
    </source>
</evidence>
<feature type="binding site" evidence="9">
    <location>
        <position position="65"/>
    </location>
    <ligand>
        <name>S-adenosyl-L-methionine</name>
        <dbReference type="ChEBI" id="CHEBI:59789"/>
    </ligand>
</feature>
<keyword evidence="12" id="KW-1185">Reference proteome</keyword>
<feature type="compositionally biased region" description="Basic and acidic residues" evidence="10">
    <location>
        <begin position="12"/>
        <end position="23"/>
    </location>
</feature>
<dbReference type="PIRSF" id="PIRSF016305">
    <property type="entry name" value="LCM_mtfrase"/>
    <property type="match status" value="1"/>
</dbReference>
<comment type="catalytic activity">
    <reaction evidence="1 8">
        <text>[phosphatase 2A protein]-C-terminal L-leucine + S-adenosyl-L-methionine = [phosphatase 2A protein]-C-terminal L-leucine methyl ester + S-adenosyl-L-homocysteine</text>
        <dbReference type="Rhea" id="RHEA:48544"/>
        <dbReference type="Rhea" id="RHEA-COMP:12134"/>
        <dbReference type="Rhea" id="RHEA-COMP:12135"/>
        <dbReference type="ChEBI" id="CHEBI:57856"/>
        <dbReference type="ChEBI" id="CHEBI:59789"/>
        <dbReference type="ChEBI" id="CHEBI:90516"/>
        <dbReference type="ChEBI" id="CHEBI:90517"/>
        <dbReference type="EC" id="2.1.1.233"/>
    </reaction>
</comment>
<evidence type="ECO:0000256" key="2">
    <source>
        <dbReference type="ARBA" id="ARBA00010703"/>
    </source>
</evidence>
<keyword evidence="5 8" id="KW-0489">Methyltransferase</keyword>
<feature type="binding site" evidence="9">
    <location>
        <begin position="160"/>
        <end position="161"/>
    </location>
    <ligand>
        <name>S-adenosyl-L-methionine</name>
        <dbReference type="ChEBI" id="CHEBI:59789"/>
    </ligand>
</feature>
<dbReference type="PANTHER" id="PTHR13600:SF21">
    <property type="entry name" value="LEUCINE CARBOXYL METHYLTRANSFERASE 1"/>
    <property type="match status" value="1"/>
</dbReference>
<protein>
    <recommendedName>
        <fullName evidence="4 8">Leucine carboxyl methyltransferase 1</fullName>
        <ecNumber evidence="3 8">2.1.1.233</ecNumber>
    </recommendedName>
</protein>
<feature type="binding site" evidence="9">
    <location>
        <position position="91"/>
    </location>
    <ligand>
        <name>S-adenosyl-L-methionine</name>
        <dbReference type="ChEBI" id="CHEBI:59789"/>
    </ligand>
</feature>
<evidence type="ECO:0000256" key="7">
    <source>
        <dbReference type="ARBA" id="ARBA00022691"/>
    </source>
</evidence>
<dbReference type="FunFam" id="3.40.50.150:FF:000092">
    <property type="entry name" value="Leucine carboxyl methyltransferase 1"/>
    <property type="match status" value="1"/>
</dbReference>
<dbReference type="PANTHER" id="PTHR13600">
    <property type="entry name" value="LEUCINE CARBOXYL METHYLTRANSFERASE"/>
    <property type="match status" value="1"/>
</dbReference>
<evidence type="ECO:0000256" key="9">
    <source>
        <dbReference type="PIRSR" id="PIRSR016305-1"/>
    </source>
</evidence>
<keyword evidence="6 8" id="KW-0808">Transferase</keyword>
<dbReference type="GO" id="GO:0018423">
    <property type="term" value="F:protein C-terminal leucine carboxyl O-methyltransferase activity"/>
    <property type="evidence" value="ECO:0007669"/>
    <property type="project" value="UniProtKB-EC"/>
</dbReference>
<dbReference type="Pfam" id="PF04072">
    <property type="entry name" value="LCM"/>
    <property type="match status" value="1"/>
</dbReference>
<dbReference type="InterPro" id="IPR007213">
    <property type="entry name" value="Ppm1/Ppm2/Tcmp"/>
</dbReference>
<evidence type="ECO:0000256" key="8">
    <source>
        <dbReference type="PIRNR" id="PIRNR016305"/>
    </source>
</evidence>
<organism evidence="11 12">
    <name type="scientific">Synchytrium endobioticum</name>
    <dbReference type="NCBI Taxonomy" id="286115"/>
    <lineage>
        <taxon>Eukaryota</taxon>
        <taxon>Fungi</taxon>
        <taxon>Fungi incertae sedis</taxon>
        <taxon>Chytridiomycota</taxon>
        <taxon>Chytridiomycota incertae sedis</taxon>
        <taxon>Chytridiomycetes</taxon>
        <taxon>Synchytriales</taxon>
        <taxon>Synchytriaceae</taxon>
        <taxon>Synchytrium</taxon>
    </lineage>
</organism>
<keyword evidence="7 8" id="KW-0949">S-adenosyl-L-methionine</keyword>
<dbReference type="AlphaFoldDB" id="A0A507DIE2"/>
<dbReference type="EMBL" id="QEAN01000054">
    <property type="protein sequence ID" value="TPX51432.1"/>
    <property type="molecule type" value="Genomic_DNA"/>
</dbReference>
<comment type="caution">
    <text evidence="11">The sequence shown here is derived from an EMBL/GenBank/DDBJ whole genome shotgun (WGS) entry which is preliminary data.</text>
</comment>
<evidence type="ECO:0000313" key="12">
    <source>
        <dbReference type="Proteomes" id="UP000317494"/>
    </source>
</evidence>
<dbReference type="Gene3D" id="3.40.50.150">
    <property type="entry name" value="Vaccinia Virus protein VP39"/>
    <property type="match status" value="1"/>
</dbReference>
<dbReference type="InterPro" id="IPR029063">
    <property type="entry name" value="SAM-dependent_MTases_sf"/>
</dbReference>
<sequence>MDPPPPRLRRAGRQDDEAVRATNEDAATSKLSAVSMGYIHDDFVASFVRKPQRRAPIINRGSYVRSTALATLISLFLQLPIGHDKQIVSLGAGSDTRYFLLRKEGLQPKRYFEIDFMEVTSKKALAIKQSKDMSELLGPYQLASGGTDLYSDQYCILAGDLRNWETAIVPKLLAHGLDITLPTLFISECVLIYMPPEDADRIVSWIPQHIHNAFFITYEQILPNDTFGKTMIENLKMRKIELPGIYAYPTLESQKQRYLSDGWDIADSIDVNHIYDSCIPPSEQHRISRLEIFDELEEWKLLSAHYCVSWAVKSSSPDYLPVLANQFGLKAAENSCSVKGGSPKCK</sequence>
<dbReference type="InterPro" id="IPR016651">
    <property type="entry name" value="LCMT1"/>
</dbReference>
<evidence type="ECO:0000256" key="3">
    <source>
        <dbReference type="ARBA" id="ARBA00012834"/>
    </source>
</evidence>
<evidence type="ECO:0000256" key="4">
    <source>
        <dbReference type="ARBA" id="ARBA00017497"/>
    </source>
</evidence>
<dbReference type="Proteomes" id="UP000317494">
    <property type="component" value="Unassembled WGS sequence"/>
</dbReference>
<feature type="region of interest" description="Disordered" evidence="10">
    <location>
        <begin position="1"/>
        <end position="24"/>
    </location>
</feature>
<dbReference type="EC" id="2.1.1.233" evidence="3 8"/>